<accession>A0ABW4FE21</accession>
<keyword evidence="2" id="KW-0472">Membrane</keyword>
<feature type="compositionally biased region" description="Basic and acidic residues" evidence="1">
    <location>
        <begin position="14"/>
        <end position="23"/>
    </location>
</feature>
<proteinExistence type="predicted"/>
<protein>
    <submittedName>
        <fullName evidence="3">Uncharacterized protein</fullName>
    </submittedName>
</protein>
<organism evidence="3 4">
    <name type="scientific">Pseudonocardia aurantiaca</name>
    <dbReference type="NCBI Taxonomy" id="75290"/>
    <lineage>
        <taxon>Bacteria</taxon>
        <taxon>Bacillati</taxon>
        <taxon>Actinomycetota</taxon>
        <taxon>Actinomycetes</taxon>
        <taxon>Pseudonocardiales</taxon>
        <taxon>Pseudonocardiaceae</taxon>
        <taxon>Pseudonocardia</taxon>
    </lineage>
</organism>
<feature type="transmembrane region" description="Helical" evidence="2">
    <location>
        <begin position="33"/>
        <end position="54"/>
    </location>
</feature>
<reference evidence="4" key="1">
    <citation type="journal article" date="2019" name="Int. J. Syst. Evol. Microbiol.">
        <title>The Global Catalogue of Microorganisms (GCM) 10K type strain sequencing project: providing services to taxonomists for standard genome sequencing and annotation.</title>
        <authorList>
            <consortium name="The Broad Institute Genomics Platform"/>
            <consortium name="The Broad Institute Genome Sequencing Center for Infectious Disease"/>
            <person name="Wu L."/>
            <person name="Ma J."/>
        </authorList>
    </citation>
    <scope>NUCLEOTIDE SEQUENCE [LARGE SCALE GENOMIC DNA]</scope>
    <source>
        <strain evidence="4">JCM 12165</strain>
    </source>
</reference>
<dbReference type="Proteomes" id="UP001597145">
    <property type="component" value="Unassembled WGS sequence"/>
</dbReference>
<evidence type="ECO:0000313" key="3">
    <source>
        <dbReference type="EMBL" id="MFD1528388.1"/>
    </source>
</evidence>
<feature type="transmembrane region" description="Helical" evidence="2">
    <location>
        <begin position="74"/>
        <end position="91"/>
    </location>
</feature>
<feature type="region of interest" description="Disordered" evidence="1">
    <location>
        <begin position="1"/>
        <end position="23"/>
    </location>
</feature>
<gene>
    <name evidence="3" type="ORF">ACFSCY_02940</name>
</gene>
<sequence>MADGAERQLAPDPKSAEGRRARLERDHPSVSRLIGFVSVVMVIVGVGLNVLQLIDPISRIPPIAENFGVFESPIYLPLWLNITLGLGAGLASTERALRLRYHWLLDAGGN</sequence>
<evidence type="ECO:0000256" key="1">
    <source>
        <dbReference type="SAM" id="MobiDB-lite"/>
    </source>
</evidence>
<name>A0ABW4FE21_9PSEU</name>
<comment type="caution">
    <text evidence="3">The sequence shown here is derived from an EMBL/GenBank/DDBJ whole genome shotgun (WGS) entry which is preliminary data.</text>
</comment>
<evidence type="ECO:0000313" key="4">
    <source>
        <dbReference type="Proteomes" id="UP001597145"/>
    </source>
</evidence>
<evidence type="ECO:0000256" key="2">
    <source>
        <dbReference type="SAM" id="Phobius"/>
    </source>
</evidence>
<keyword evidence="2" id="KW-0812">Transmembrane</keyword>
<dbReference type="EMBL" id="JBHUCP010000002">
    <property type="protein sequence ID" value="MFD1528388.1"/>
    <property type="molecule type" value="Genomic_DNA"/>
</dbReference>
<dbReference type="RefSeq" id="WP_343988362.1">
    <property type="nucleotide sequence ID" value="NZ_BAAAJG010000029.1"/>
</dbReference>
<keyword evidence="2" id="KW-1133">Transmembrane helix</keyword>
<keyword evidence="4" id="KW-1185">Reference proteome</keyword>